<dbReference type="Pfam" id="PF05485">
    <property type="entry name" value="THAP"/>
    <property type="match status" value="1"/>
</dbReference>
<evidence type="ECO:0000313" key="9">
    <source>
        <dbReference type="Proteomes" id="UP000887159"/>
    </source>
</evidence>
<dbReference type="Gene3D" id="6.20.210.20">
    <property type="entry name" value="THAP domain"/>
    <property type="match status" value="1"/>
</dbReference>
<keyword evidence="3" id="KW-0862">Zinc</keyword>
<dbReference type="GO" id="GO:0008270">
    <property type="term" value="F:zinc ion binding"/>
    <property type="evidence" value="ECO:0007669"/>
    <property type="project" value="UniProtKB-KW"/>
</dbReference>
<dbReference type="GO" id="GO:0043565">
    <property type="term" value="F:sequence-specific DNA binding"/>
    <property type="evidence" value="ECO:0007669"/>
    <property type="project" value="InterPro"/>
</dbReference>
<reference evidence="8" key="1">
    <citation type="submission" date="2020-08" db="EMBL/GenBank/DDBJ databases">
        <title>Multicomponent nature underlies the extraordinary mechanical properties of spider dragline silk.</title>
        <authorList>
            <person name="Kono N."/>
            <person name="Nakamura H."/>
            <person name="Mori M."/>
            <person name="Yoshida Y."/>
            <person name="Ohtoshi R."/>
            <person name="Malay A.D."/>
            <person name="Moran D.A.P."/>
            <person name="Tomita M."/>
            <person name="Numata K."/>
            <person name="Arakawa K."/>
        </authorList>
    </citation>
    <scope>NUCLEOTIDE SEQUENCE</scope>
</reference>
<evidence type="ECO:0000256" key="6">
    <source>
        <dbReference type="SAM" id="MobiDB-lite"/>
    </source>
</evidence>
<keyword evidence="4 5" id="KW-0238">DNA-binding</keyword>
<keyword evidence="9" id="KW-1185">Reference proteome</keyword>
<keyword evidence="1" id="KW-0479">Metal-binding</keyword>
<dbReference type="InterPro" id="IPR038441">
    <property type="entry name" value="THAP_Znf_sf"/>
</dbReference>
<comment type="caution">
    <text evidence="8">The sequence shown here is derived from an EMBL/GenBank/DDBJ whole genome shotgun (WGS) entry which is preliminary data.</text>
</comment>
<dbReference type="InterPro" id="IPR026516">
    <property type="entry name" value="THAP1/10"/>
</dbReference>
<dbReference type="PANTHER" id="PTHR46600">
    <property type="entry name" value="THAP DOMAIN-CONTAINING"/>
    <property type="match status" value="1"/>
</dbReference>
<dbReference type="SMART" id="SM00980">
    <property type="entry name" value="THAP"/>
    <property type="match status" value="1"/>
</dbReference>
<dbReference type="EMBL" id="BMAU01021319">
    <property type="protein sequence ID" value="GFY13026.1"/>
    <property type="molecule type" value="Genomic_DNA"/>
</dbReference>
<gene>
    <name evidence="8" type="primary">NCL1_30136</name>
    <name evidence="8" type="ORF">TNCV_665891</name>
</gene>
<evidence type="ECO:0000256" key="2">
    <source>
        <dbReference type="ARBA" id="ARBA00022771"/>
    </source>
</evidence>
<accession>A0A8X6SRB1</accession>
<proteinExistence type="predicted"/>
<feature type="domain" description="THAP-type" evidence="7">
    <location>
        <begin position="1"/>
        <end position="84"/>
    </location>
</feature>
<dbReference type="SUPFAM" id="SSF57716">
    <property type="entry name" value="Glucocorticoid receptor-like (DNA-binding domain)"/>
    <property type="match status" value="1"/>
</dbReference>
<evidence type="ECO:0000256" key="3">
    <source>
        <dbReference type="ARBA" id="ARBA00022833"/>
    </source>
</evidence>
<name>A0A8X6SRB1_TRICX</name>
<sequence>MSICSVLGCNNGKRKESCRAKTFFRFPFRYPALVETWIKAIGREHFRPTPSSTLCSDHFEESCFVYQQFTNRRQLKPGSIPTIFNISDPKSTREVHKTREPSTSNET</sequence>
<dbReference type="PANTHER" id="PTHR46600:SF11">
    <property type="entry name" value="THAP DOMAIN-CONTAINING PROTEIN 10"/>
    <property type="match status" value="1"/>
</dbReference>
<evidence type="ECO:0000313" key="8">
    <source>
        <dbReference type="EMBL" id="GFY13026.1"/>
    </source>
</evidence>
<dbReference type="Proteomes" id="UP000887159">
    <property type="component" value="Unassembled WGS sequence"/>
</dbReference>
<dbReference type="SMART" id="SM00692">
    <property type="entry name" value="DM3"/>
    <property type="match status" value="1"/>
</dbReference>
<dbReference type="PROSITE" id="PS50950">
    <property type="entry name" value="ZF_THAP"/>
    <property type="match status" value="1"/>
</dbReference>
<dbReference type="InterPro" id="IPR006612">
    <property type="entry name" value="THAP_Znf"/>
</dbReference>
<feature type="compositionally biased region" description="Basic and acidic residues" evidence="6">
    <location>
        <begin position="90"/>
        <end position="100"/>
    </location>
</feature>
<feature type="region of interest" description="Disordered" evidence="6">
    <location>
        <begin position="80"/>
        <end position="107"/>
    </location>
</feature>
<evidence type="ECO:0000256" key="4">
    <source>
        <dbReference type="ARBA" id="ARBA00023125"/>
    </source>
</evidence>
<keyword evidence="2 5" id="KW-0863">Zinc-finger</keyword>
<evidence type="ECO:0000256" key="1">
    <source>
        <dbReference type="ARBA" id="ARBA00022723"/>
    </source>
</evidence>
<organism evidence="8 9">
    <name type="scientific">Trichonephila clavipes</name>
    <name type="common">Golden silk orbweaver</name>
    <name type="synonym">Nephila clavipes</name>
    <dbReference type="NCBI Taxonomy" id="2585209"/>
    <lineage>
        <taxon>Eukaryota</taxon>
        <taxon>Metazoa</taxon>
        <taxon>Ecdysozoa</taxon>
        <taxon>Arthropoda</taxon>
        <taxon>Chelicerata</taxon>
        <taxon>Arachnida</taxon>
        <taxon>Araneae</taxon>
        <taxon>Araneomorphae</taxon>
        <taxon>Entelegynae</taxon>
        <taxon>Araneoidea</taxon>
        <taxon>Nephilidae</taxon>
        <taxon>Trichonephila</taxon>
    </lineage>
</organism>
<dbReference type="AlphaFoldDB" id="A0A8X6SRB1"/>
<evidence type="ECO:0000259" key="7">
    <source>
        <dbReference type="PROSITE" id="PS50950"/>
    </source>
</evidence>
<evidence type="ECO:0000256" key="5">
    <source>
        <dbReference type="PROSITE-ProRule" id="PRU00309"/>
    </source>
</evidence>
<protein>
    <submittedName>
        <fullName evidence="8">THAP domain-containing protein 3</fullName>
    </submittedName>
</protein>